<comment type="caution">
    <text evidence="2">The sequence shown here is derived from an EMBL/GenBank/DDBJ whole genome shotgun (WGS) entry which is preliminary data.</text>
</comment>
<dbReference type="InterPro" id="IPR012349">
    <property type="entry name" value="Split_barrel_FMN-bd"/>
</dbReference>
<evidence type="ECO:0000313" key="2">
    <source>
        <dbReference type="EMBL" id="RBW68158.1"/>
    </source>
</evidence>
<dbReference type="PANTHER" id="PTHR34818">
    <property type="entry name" value="PROTEIN BLI-3"/>
    <property type="match status" value="1"/>
</dbReference>
<dbReference type="Gene3D" id="2.30.110.10">
    <property type="entry name" value="Electron Transport, Fmn-binding Protein, Chain A"/>
    <property type="match status" value="1"/>
</dbReference>
<organism evidence="2 3">
    <name type="scientific">Bacillus taeanensis</name>
    <dbReference type="NCBI Taxonomy" id="273032"/>
    <lineage>
        <taxon>Bacteria</taxon>
        <taxon>Bacillati</taxon>
        <taxon>Bacillota</taxon>
        <taxon>Bacilli</taxon>
        <taxon>Bacillales</taxon>
        <taxon>Bacillaceae</taxon>
        <taxon>Bacillus</taxon>
    </lineage>
</organism>
<accession>A0A366XRJ8</accession>
<name>A0A366XRJ8_9BACI</name>
<proteinExistence type="predicted"/>
<dbReference type="Proteomes" id="UP000253314">
    <property type="component" value="Unassembled WGS sequence"/>
</dbReference>
<dbReference type="InterPro" id="IPR011576">
    <property type="entry name" value="Pyridox_Oxase_N"/>
</dbReference>
<dbReference type="InterPro" id="IPR052917">
    <property type="entry name" value="Stress-Dev_Protein"/>
</dbReference>
<dbReference type="SUPFAM" id="SSF50475">
    <property type="entry name" value="FMN-binding split barrel"/>
    <property type="match status" value="1"/>
</dbReference>
<dbReference type="Pfam" id="PF01243">
    <property type="entry name" value="PNPOx_N"/>
    <property type="match status" value="1"/>
</dbReference>
<gene>
    <name evidence="2" type="ORF">DS031_18240</name>
</gene>
<dbReference type="AlphaFoldDB" id="A0A366XRJ8"/>
<dbReference type="EMBL" id="QOCW01000024">
    <property type="protein sequence ID" value="RBW68158.1"/>
    <property type="molecule type" value="Genomic_DNA"/>
</dbReference>
<dbReference type="PANTHER" id="PTHR34818:SF1">
    <property type="entry name" value="PROTEIN BLI-3"/>
    <property type="match status" value="1"/>
</dbReference>
<evidence type="ECO:0000259" key="1">
    <source>
        <dbReference type="Pfam" id="PF01243"/>
    </source>
</evidence>
<evidence type="ECO:0000313" key="3">
    <source>
        <dbReference type="Proteomes" id="UP000253314"/>
    </source>
</evidence>
<keyword evidence="3" id="KW-1185">Reference proteome</keyword>
<protein>
    <submittedName>
        <fullName evidence="2">General stress protein</fullName>
    </submittedName>
</protein>
<feature type="domain" description="Pyridoxamine 5'-phosphate oxidase N-terminal" evidence="1">
    <location>
        <begin position="6"/>
        <end position="128"/>
    </location>
</feature>
<dbReference type="OrthoDB" id="5431160at2"/>
<dbReference type="RefSeq" id="WP_113807492.1">
    <property type="nucleotide sequence ID" value="NZ_QOCW01000024.1"/>
</dbReference>
<reference evidence="2 3" key="1">
    <citation type="submission" date="2018-07" db="EMBL/GenBank/DDBJ databases">
        <title>Lottiidibacillus patelloidae gen. nov., sp. nov., isolated from the intestinal tract of a marine limpet and the reclassification of B. taeanensis BH030017T, B. algicola KMM 3737T and B. hwajinpoensis SW-72T as genus Lottiidibacillus.</title>
        <authorList>
            <person name="Liu R."/>
            <person name="Huang Z."/>
        </authorList>
    </citation>
    <scope>NUCLEOTIDE SEQUENCE [LARGE SCALE GENOMIC DNA]</scope>
    <source>
        <strain evidence="2 3">BH030017</strain>
    </source>
</reference>
<sequence>MDEQKLKEEILHVMDQNHTGTLATVKKQKPHSRYMTFSHEDLTLYTPTSKETYKVDEIKENPNAHILLGYNGNGWGDQYIEFQGKVSLNDSKNLKEKLWSDELKNYFSSPDDPNYVVLQCQPETIRLMNNNSESSQTLELS</sequence>